<gene>
    <name evidence="2" type="ORF">SAMN04487944_11464</name>
</gene>
<feature type="transmembrane region" description="Helical" evidence="1">
    <location>
        <begin position="80"/>
        <end position="98"/>
    </location>
</feature>
<sequence>MDKIWNEIVRLMDVLMITMQKELIMLIIAVCCLLTGYYIVYPFIRIMIALEWGTFLTFILVSITGIWLMSYLVPEIPGKYYIFAIIIFSLCICSRRLLAIWKVRLNTKQI</sequence>
<dbReference type="EMBL" id="FOGL01000014">
    <property type="protein sequence ID" value="SER98072.1"/>
    <property type="molecule type" value="Genomic_DNA"/>
</dbReference>
<name>A0A1H9TLS2_9BACI</name>
<dbReference type="Proteomes" id="UP000199687">
    <property type="component" value="Unassembled WGS sequence"/>
</dbReference>
<organism evidence="2 3">
    <name type="scientific">Gracilibacillus ureilyticus</name>
    <dbReference type="NCBI Taxonomy" id="531814"/>
    <lineage>
        <taxon>Bacteria</taxon>
        <taxon>Bacillati</taxon>
        <taxon>Bacillota</taxon>
        <taxon>Bacilli</taxon>
        <taxon>Bacillales</taxon>
        <taxon>Bacillaceae</taxon>
        <taxon>Gracilibacillus</taxon>
    </lineage>
</organism>
<keyword evidence="1" id="KW-1133">Transmembrane helix</keyword>
<evidence type="ECO:0000256" key="1">
    <source>
        <dbReference type="SAM" id="Phobius"/>
    </source>
</evidence>
<evidence type="ECO:0000313" key="2">
    <source>
        <dbReference type="EMBL" id="SER98072.1"/>
    </source>
</evidence>
<keyword evidence="1" id="KW-0812">Transmembrane</keyword>
<feature type="transmembrane region" description="Helical" evidence="1">
    <location>
        <begin position="23"/>
        <end position="40"/>
    </location>
</feature>
<dbReference type="OrthoDB" id="2971355at2"/>
<evidence type="ECO:0000313" key="3">
    <source>
        <dbReference type="Proteomes" id="UP000199687"/>
    </source>
</evidence>
<dbReference type="RefSeq" id="WP_089741996.1">
    <property type="nucleotide sequence ID" value="NZ_FOGL01000014.1"/>
</dbReference>
<accession>A0A1H9TLS2</accession>
<feature type="transmembrane region" description="Helical" evidence="1">
    <location>
        <begin position="52"/>
        <end position="74"/>
    </location>
</feature>
<protein>
    <submittedName>
        <fullName evidence="2">Uncharacterized protein</fullName>
    </submittedName>
</protein>
<dbReference type="AlphaFoldDB" id="A0A1H9TLS2"/>
<keyword evidence="3" id="KW-1185">Reference proteome</keyword>
<reference evidence="2 3" key="1">
    <citation type="submission" date="2016-10" db="EMBL/GenBank/DDBJ databases">
        <authorList>
            <person name="de Groot N.N."/>
        </authorList>
    </citation>
    <scope>NUCLEOTIDE SEQUENCE [LARGE SCALE GENOMIC DNA]</scope>
    <source>
        <strain evidence="2 3">CGMCC 1.7727</strain>
    </source>
</reference>
<keyword evidence="1" id="KW-0472">Membrane</keyword>
<proteinExistence type="predicted"/>